<dbReference type="InterPro" id="IPR007329">
    <property type="entry name" value="FMN-bd"/>
</dbReference>
<dbReference type="GO" id="GO:0010181">
    <property type="term" value="F:FMN binding"/>
    <property type="evidence" value="ECO:0007669"/>
    <property type="project" value="InterPro"/>
</dbReference>
<sequence>MKKILILLMVLAMSLFVFIGCGEDAAGDEGESGEAVENGEEVDEEEEADEEEASDNMYQDGTYTAYSDTDERGFGKVTITIESDEIVDVELAEFRGTGVEKDEDYGYDDFHDALAEMPGRFLEANSADVEVFTGATSSSEQWMQGVERALEMALVDAEDDSMYFDGTFFGASDLGERGRSVAFVTIENDEIVDVVLHDTQLDEEDGEDFKDEDYGYEEYHEAREELAEEFVAANSADVDVFTGATGSSENWMTAVERALENAER</sequence>
<feature type="compositionally biased region" description="Acidic residues" evidence="1">
    <location>
        <begin position="27"/>
        <end position="54"/>
    </location>
</feature>
<organism evidence="4 5">
    <name type="scientific">Isachenkonia alkalipeptolytica</name>
    <dbReference type="NCBI Taxonomy" id="2565777"/>
    <lineage>
        <taxon>Bacteria</taxon>
        <taxon>Bacillati</taxon>
        <taxon>Bacillota</taxon>
        <taxon>Clostridia</taxon>
        <taxon>Eubacteriales</taxon>
        <taxon>Clostridiaceae</taxon>
        <taxon>Isachenkonia</taxon>
    </lineage>
</organism>
<evidence type="ECO:0000313" key="5">
    <source>
        <dbReference type="Proteomes" id="UP000449710"/>
    </source>
</evidence>
<evidence type="ECO:0000313" key="4">
    <source>
        <dbReference type="EMBL" id="NBG86934.1"/>
    </source>
</evidence>
<dbReference type="AlphaFoldDB" id="A0AA43XIP8"/>
<dbReference type="Pfam" id="PF04205">
    <property type="entry name" value="FMN_bind"/>
    <property type="match status" value="2"/>
</dbReference>
<dbReference type="RefSeq" id="WP_160718242.1">
    <property type="nucleotide sequence ID" value="NZ_SUMG01000001.1"/>
</dbReference>
<feature type="compositionally biased region" description="Polar residues" evidence="1">
    <location>
        <begin position="56"/>
        <end position="67"/>
    </location>
</feature>
<dbReference type="SMART" id="SM00900">
    <property type="entry name" value="FMN_bind"/>
    <property type="match status" value="2"/>
</dbReference>
<name>A0AA43XIP8_9CLOT</name>
<dbReference type="PROSITE" id="PS51257">
    <property type="entry name" value="PROKAR_LIPOPROTEIN"/>
    <property type="match status" value="1"/>
</dbReference>
<feature type="chain" id="PRO_5041259250" evidence="2">
    <location>
        <begin position="20"/>
        <end position="264"/>
    </location>
</feature>
<reference evidence="4 5" key="1">
    <citation type="submission" date="2019-04" db="EMBL/GenBank/DDBJ databases">
        <title>Isachenkonia alkalipeptolytica gen. nov. sp. nov. a new anaerobic, alkiliphilic organothrophic bacterium capable to reduce synthesized ferrihydrite isolated from a soda lake.</title>
        <authorList>
            <person name="Toshchakov S.V."/>
            <person name="Zavarzina D.G."/>
            <person name="Zhilina T.N."/>
            <person name="Kostrikina N.A."/>
            <person name="Kublanov I.V."/>
        </authorList>
    </citation>
    <scope>NUCLEOTIDE SEQUENCE [LARGE SCALE GENOMIC DNA]</scope>
    <source>
        <strain evidence="4 5">Z-1701</strain>
    </source>
</reference>
<feature type="region of interest" description="Disordered" evidence="1">
    <location>
        <begin position="27"/>
        <end position="69"/>
    </location>
</feature>
<feature type="domain" description="FMN-binding" evidence="3">
    <location>
        <begin position="73"/>
        <end position="153"/>
    </location>
</feature>
<evidence type="ECO:0000256" key="1">
    <source>
        <dbReference type="SAM" id="MobiDB-lite"/>
    </source>
</evidence>
<proteinExistence type="predicted"/>
<dbReference type="Proteomes" id="UP000449710">
    <property type="component" value="Unassembled WGS sequence"/>
</dbReference>
<dbReference type="EMBL" id="SUMG01000001">
    <property type="protein sequence ID" value="NBG86934.1"/>
    <property type="molecule type" value="Genomic_DNA"/>
</dbReference>
<keyword evidence="5" id="KW-1185">Reference proteome</keyword>
<feature type="signal peptide" evidence="2">
    <location>
        <begin position="1"/>
        <end position="19"/>
    </location>
</feature>
<accession>A0AA43XIP8</accession>
<feature type="domain" description="FMN-binding" evidence="3">
    <location>
        <begin position="175"/>
        <end position="262"/>
    </location>
</feature>
<dbReference type="Gene3D" id="3.90.1010.20">
    <property type="match status" value="2"/>
</dbReference>
<keyword evidence="2" id="KW-0732">Signal</keyword>
<protein>
    <submittedName>
        <fullName evidence="4">FMN-binding protein</fullName>
    </submittedName>
</protein>
<evidence type="ECO:0000256" key="2">
    <source>
        <dbReference type="SAM" id="SignalP"/>
    </source>
</evidence>
<evidence type="ECO:0000259" key="3">
    <source>
        <dbReference type="SMART" id="SM00900"/>
    </source>
</evidence>
<dbReference type="GO" id="GO:0016020">
    <property type="term" value="C:membrane"/>
    <property type="evidence" value="ECO:0007669"/>
    <property type="project" value="InterPro"/>
</dbReference>
<gene>
    <name evidence="4" type="ORF">ISALK_00325</name>
</gene>
<comment type="caution">
    <text evidence="4">The sequence shown here is derived from an EMBL/GenBank/DDBJ whole genome shotgun (WGS) entry which is preliminary data.</text>
</comment>